<proteinExistence type="predicted"/>
<dbReference type="OrthoDB" id="7842397at2"/>
<gene>
    <name evidence="2" type="ORF">CQ13_30490</name>
</gene>
<organism evidence="2 3">
    <name type="scientific">Bradyrhizobium retamae</name>
    <dbReference type="NCBI Taxonomy" id="1300035"/>
    <lineage>
        <taxon>Bacteria</taxon>
        <taxon>Pseudomonadati</taxon>
        <taxon>Pseudomonadota</taxon>
        <taxon>Alphaproteobacteria</taxon>
        <taxon>Hyphomicrobiales</taxon>
        <taxon>Nitrobacteraceae</taxon>
        <taxon>Bradyrhizobium</taxon>
    </lineage>
</organism>
<dbReference type="SUPFAM" id="SSF56801">
    <property type="entry name" value="Acetyl-CoA synthetase-like"/>
    <property type="match status" value="1"/>
</dbReference>
<dbReference type="GO" id="GO:0031956">
    <property type="term" value="F:medium-chain fatty acid-CoA ligase activity"/>
    <property type="evidence" value="ECO:0007669"/>
    <property type="project" value="TreeGrafter"/>
</dbReference>
<dbReference type="RefSeq" id="WP_057845494.1">
    <property type="nucleotide sequence ID" value="NZ_LLYA01000169.1"/>
</dbReference>
<keyword evidence="3" id="KW-1185">Reference proteome</keyword>
<sequence length="501" mass="53137">MTQPTASPTLDTLFKRNLARQPDALALVDPPNKQRITGQPPKRLTFAQADRMISSLAAHFIESGLPSNSVIAVQLPNTIEFALTVLAAFRAGLVVAVLPLLWRQSELTMALNRTAARAIVTSSKVDGVIYSDIAMNAAAEAFSIRHVCGFGGDLPEGMASLDNAIFRESPTTRAVVQDGRKAALISFDVTSDGFRPIPRAHLGLIAGGLAMSLESDVPQGATILSAFSPMSFAGLASSLAIWLLSGGTLVLHHPFDDEVLEQQIIEQACDTLIAPAQLALRLDELDLGARMPSLRNVIGLWRTPEQVGSSACWVAQQVTLTDVYLFGEAGLFGARRIAEDGSPALIKPGPHGAPRDLPGSSIAGEILLTPRGTLGLRGPMVPVAAYAPPPPPSDSLIAAPPRDYVDTDYAARLDRVTGAVNITAPPSGVMAVGGYRFLAQELQEWARRLGQGALLTALPDRLSGHRLAGRALDNARARDALTELGLNPLMVEAFRDRSNAA</sequence>
<dbReference type="Proteomes" id="UP000052023">
    <property type="component" value="Unassembled WGS sequence"/>
</dbReference>
<reference evidence="2 3" key="1">
    <citation type="submission" date="2014-03" db="EMBL/GenBank/DDBJ databases">
        <title>Bradyrhizobium valentinum sp. nov., isolated from effective nodules of Lupinus mariae-josephae, a lupine endemic of basic-lime soils in Eastern Spain.</title>
        <authorList>
            <person name="Duran D."/>
            <person name="Rey L."/>
            <person name="Navarro A."/>
            <person name="Busquets A."/>
            <person name="Imperial J."/>
            <person name="Ruiz-Argueso T."/>
        </authorList>
    </citation>
    <scope>NUCLEOTIDE SEQUENCE [LARGE SCALE GENOMIC DNA]</scope>
    <source>
        <strain evidence="2 3">Ro19</strain>
    </source>
</reference>
<feature type="domain" description="AMP-dependent synthetase/ligase" evidence="1">
    <location>
        <begin position="14"/>
        <end position="297"/>
    </location>
</feature>
<evidence type="ECO:0000313" key="3">
    <source>
        <dbReference type="Proteomes" id="UP000052023"/>
    </source>
</evidence>
<dbReference type="Gene3D" id="3.40.50.12780">
    <property type="entry name" value="N-terminal domain of ligase-like"/>
    <property type="match status" value="1"/>
</dbReference>
<dbReference type="PANTHER" id="PTHR43201:SF32">
    <property type="entry name" value="2-SUCCINYLBENZOATE--COA LIGASE, CHLOROPLASTIC_PEROXISOMAL"/>
    <property type="match status" value="1"/>
</dbReference>
<evidence type="ECO:0000313" key="2">
    <source>
        <dbReference type="EMBL" id="KRR21990.1"/>
    </source>
</evidence>
<dbReference type="EMBL" id="LLYA01000169">
    <property type="protein sequence ID" value="KRR21990.1"/>
    <property type="molecule type" value="Genomic_DNA"/>
</dbReference>
<dbReference type="PANTHER" id="PTHR43201">
    <property type="entry name" value="ACYL-COA SYNTHETASE"/>
    <property type="match status" value="1"/>
</dbReference>
<dbReference type="InterPro" id="IPR000873">
    <property type="entry name" value="AMP-dep_synth/lig_dom"/>
</dbReference>
<protein>
    <submittedName>
        <fullName evidence="2">AMP-dependent synthetase</fullName>
    </submittedName>
</protein>
<dbReference type="InterPro" id="IPR042099">
    <property type="entry name" value="ANL_N_sf"/>
</dbReference>
<name>A0A0R3MXF7_9BRAD</name>
<accession>A0A0R3MXF7</accession>
<dbReference type="AlphaFoldDB" id="A0A0R3MXF7"/>
<comment type="caution">
    <text evidence="2">The sequence shown here is derived from an EMBL/GenBank/DDBJ whole genome shotgun (WGS) entry which is preliminary data.</text>
</comment>
<evidence type="ECO:0000259" key="1">
    <source>
        <dbReference type="Pfam" id="PF00501"/>
    </source>
</evidence>
<dbReference type="Pfam" id="PF00501">
    <property type="entry name" value="AMP-binding"/>
    <property type="match status" value="1"/>
</dbReference>
<dbReference type="GO" id="GO:0006631">
    <property type="term" value="P:fatty acid metabolic process"/>
    <property type="evidence" value="ECO:0007669"/>
    <property type="project" value="TreeGrafter"/>
</dbReference>